<sequence length="69" mass="7775">MDIRVVVAIGKKVINKLLKFSSNYQNVIKWENPALAQRQSRNNKDSSSKSVELFKLHLGNISQTETSTA</sequence>
<protein>
    <submittedName>
        <fullName evidence="1">Uncharacterized protein</fullName>
    </submittedName>
</protein>
<evidence type="ECO:0000313" key="1">
    <source>
        <dbReference type="EMBL" id="PKY52282.1"/>
    </source>
</evidence>
<evidence type="ECO:0000313" key="2">
    <source>
        <dbReference type="Proteomes" id="UP000234323"/>
    </source>
</evidence>
<dbReference type="AlphaFoldDB" id="A0A2I1H066"/>
<organism evidence="1 2">
    <name type="scientific">Rhizophagus irregularis</name>
    <dbReference type="NCBI Taxonomy" id="588596"/>
    <lineage>
        <taxon>Eukaryota</taxon>
        <taxon>Fungi</taxon>
        <taxon>Fungi incertae sedis</taxon>
        <taxon>Mucoromycota</taxon>
        <taxon>Glomeromycotina</taxon>
        <taxon>Glomeromycetes</taxon>
        <taxon>Glomerales</taxon>
        <taxon>Glomeraceae</taxon>
        <taxon>Rhizophagus</taxon>
    </lineage>
</organism>
<dbReference type="EMBL" id="LLXI01001175">
    <property type="protein sequence ID" value="PKY52282.1"/>
    <property type="molecule type" value="Genomic_DNA"/>
</dbReference>
<proteinExistence type="predicted"/>
<comment type="caution">
    <text evidence="1">The sequence shown here is derived from an EMBL/GenBank/DDBJ whole genome shotgun (WGS) entry which is preliminary data.</text>
</comment>
<accession>A0A2I1H066</accession>
<keyword evidence="2" id="KW-1185">Reference proteome</keyword>
<reference evidence="1 2" key="1">
    <citation type="submission" date="2015-10" db="EMBL/GenBank/DDBJ databases">
        <title>Genome analyses suggest a sexual origin of heterokaryosis in a supposedly ancient asexual fungus.</title>
        <authorList>
            <person name="Ropars J."/>
            <person name="Sedzielewska K."/>
            <person name="Noel J."/>
            <person name="Charron P."/>
            <person name="Farinelli L."/>
            <person name="Marton T."/>
            <person name="Kruger M."/>
            <person name="Pelin A."/>
            <person name="Brachmann A."/>
            <person name="Corradi N."/>
        </authorList>
    </citation>
    <scope>NUCLEOTIDE SEQUENCE [LARGE SCALE GENOMIC DNA]</scope>
    <source>
        <strain evidence="1 2">A4</strain>
    </source>
</reference>
<gene>
    <name evidence="1" type="ORF">RhiirA4_469828</name>
</gene>
<dbReference type="Proteomes" id="UP000234323">
    <property type="component" value="Unassembled WGS sequence"/>
</dbReference>
<name>A0A2I1H066_9GLOM</name>